<evidence type="ECO:0000313" key="7">
    <source>
        <dbReference type="Proteomes" id="UP000694416"/>
    </source>
</evidence>
<dbReference type="InterPro" id="IPR045116">
    <property type="entry name" value="Clp1/Grc3"/>
</dbReference>
<dbReference type="GO" id="GO:0006388">
    <property type="term" value="P:tRNA splicing, via endonucleolytic cleavage and ligation"/>
    <property type="evidence" value="ECO:0007669"/>
    <property type="project" value="TreeGrafter"/>
</dbReference>
<dbReference type="Gene3D" id="3.40.50.300">
    <property type="entry name" value="P-loop containing nucleotide triphosphate hydrolases"/>
    <property type="match status" value="1"/>
</dbReference>
<dbReference type="Ensembl" id="ENSPTET00000020368.1">
    <property type="protein sequence ID" value="ENSPTEP00000013564.1"/>
    <property type="gene ID" value="ENSPTEG00000015192.1"/>
</dbReference>
<dbReference type="GO" id="GO:0005634">
    <property type="term" value="C:nucleus"/>
    <property type="evidence" value="ECO:0007669"/>
    <property type="project" value="TreeGrafter"/>
</dbReference>
<dbReference type="SUPFAM" id="SSF52540">
    <property type="entry name" value="P-loop containing nucleoside triphosphate hydrolases"/>
    <property type="match status" value="1"/>
</dbReference>
<accession>A0A8C9H558</accession>
<evidence type="ECO:0000256" key="1">
    <source>
        <dbReference type="ARBA" id="ARBA00022741"/>
    </source>
</evidence>
<feature type="domain" description="Clp1 N-terminal" evidence="4">
    <location>
        <begin position="56"/>
        <end position="121"/>
    </location>
</feature>
<name>A0A8C9H558_9PRIM</name>
<reference evidence="6" key="1">
    <citation type="submission" date="2025-08" db="UniProtKB">
        <authorList>
            <consortium name="Ensembl"/>
        </authorList>
    </citation>
    <scope>IDENTIFICATION</scope>
</reference>
<dbReference type="Pfam" id="PF16573">
    <property type="entry name" value="CLP1_N"/>
    <property type="match status" value="1"/>
</dbReference>
<dbReference type="InterPro" id="IPR027417">
    <property type="entry name" value="P-loop_NTPase"/>
</dbReference>
<dbReference type="InterPro" id="IPR032319">
    <property type="entry name" value="CLP1_P"/>
</dbReference>
<dbReference type="PANTHER" id="PTHR12755:SF6">
    <property type="entry name" value="POLYRIBONUCLEOTIDE 5'-HYDROXYL-KINASE CLP1"/>
    <property type="match status" value="1"/>
</dbReference>
<dbReference type="PANTHER" id="PTHR12755">
    <property type="entry name" value="CLEAVAGE/POLYADENYLATION FACTOR IA SUBUNIT CLP1P"/>
    <property type="match status" value="1"/>
</dbReference>
<sequence length="575" mass="66347">MVSAANTRIYHLKAYRELRIVTLDKPSNFEESDESVVKIRILPNQSINKNEKSTNCSAEIFGKELIVDKDYYFGYNEKFAIFTFTGCVIQIKGTTLQEYENQNNSIKEFLSLCYVLDAYRMLAKKKKTIGPRVLITGNNNAGKSTIAMLLLNYALKSNFKPIYIETDTKCTCDKITLNKGPGIISGFVYDNLKTTYSIDYLFGYSNIHEDIKLYYHINECISSCIYLMMLNNLSYQSSNFKNTTDHEILYPSGFILNVPSEADTDIIHNLIEIYNINIVIVIDNSFLYHSLKEYYNSTYLLDVVNETIEQKNNKTIEQNMHNTGTSNYYDNNYGKYYNSINNSNYNLNDTEHFSYIPYSSKNIESSNSIYSKNNNSINNNPTNIGNSTYNNNNSYSSSSSSGNNIYNNVNEKKDVKKKNIEILGMPKFDGVIPSDTSRLRYCRNLWYNNYFKKNIIVNNTPYKKTHLLTFRYSSTTFVKLDSNLAVPLSALPCDFKNIKRDVILVSIYNENIKKLTNCVLGVSYSKDIQYVHLMNMAAFVHIQSIREIEKQSEQQQNNSDHINDDNLMEKNERTN</sequence>
<dbReference type="GO" id="GO:0051731">
    <property type="term" value="F:polynucleotide 5'-hydroxyl-kinase activity"/>
    <property type="evidence" value="ECO:0007669"/>
    <property type="project" value="InterPro"/>
</dbReference>
<evidence type="ECO:0000259" key="5">
    <source>
        <dbReference type="Pfam" id="PF16575"/>
    </source>
</evidence>
<dbReference type="InterPro" id="IPR032324">
    <property type="entry name" value="Clp1_N"/>
</dbReference>
<feature type="region of interest" description="Disordered" evidence="3">
    <location>
        <begin position="550"/>
        <end position="575"/>
    </location>
</feature>
<keyword evidence="7" id="KW-1185">Reference proteome</keyword>
<proteinExistence type="predicted"/>
<keyword evidence="2" id="KW-0067">ATP-binding</keyword>
<reference evidence="6" key="2">
    <citation type="submission" date="2025-09" db="UniProtKB">
        <authorList>
            <consortium name="Ensembl"/>
        </authorList>
    </citation>
    <scope>IDENTIFICATION</scope>
</reference>
<organism evidence="6 7">
    <name type="scientific">Piliocolobus tephrosceles</name>
    <name type="common">Ugandan red Colobus</name>
    <dbReference type="NCBI Taxonomy" id="591936"/>
    <lineage>
        <taxon>Eukaryota</taxon>
        <taxon>Metazoa</taxon>
        <taxon>Chordata</taxon>
        <taxon>Craniata</taxon>
        <taxon>Vertebrata</taxon>
        <taxon>Euteleostomi</taxon>
        <taxon>Mammalia</taxon>
        <taxon>Eutheria</taxon>
        <taxon>Euarchontoglires</taxon>
        <taxon>Primates</taxon>
        <taxon>Haplorrhini</taxon>
        <taxon>Catarrhini</taxon>
        <taxon>Cercopithecidae</taxon>
        <taxon>Colobinae</taxon>
        <taxon>Piliocolobus</taxon>
    </lineage>
</organism>
<dbReference type="AlphaFoldDB" id="A0A8C9H558"/>
<feature type="domain" description="Clp1 P-loop" evidence="5">
    <location>
        <begin position="137"/>
        <end position="296"/>
    </location>
</feature>
<feature type="region of interest" description="Disordered" evidence="3">
    <location>
        <begin position="381"/>
        <end position="407"/>
    </location>
</feature>
<evidence type="ECO:0000256" key="3">
    <source>
        <dbReference type="SAM" id="MobiDB-lite"/>
    </source>
</evidence>
<dbReference type="Pfam" id="PF16575">
    <property type="entry name" value="CLP1_P"/>
    <property type="match status" value="1"/>
</dbReference>
<evidence type="ECO:0000259" key="4">
    <source>
        <dbReference type="Pfam" id="PF16573"/>
    </source>
</evidence>
<evidence type="ECO:0000256" key="2">
    <source>
        <dbReference type="ARBA" id="ARBA00022840"/>
    </source>
</evidence>
<keyword evidence="1" id="KW-0547">Nucleotide-binding</keyword>
<protein>
    <submittedName>
        <fullName evidence="6">Uncharacterized protein</fullName>
    </submittedName>
</protein>
<dbReference type="Proteomes" id="UP000694416">
    <property type="component" value="Unplaced"/>
</dbReference>
<dbReference type="Gene3D" id="2.60.120.1030">
    <property type="entry name" value="Clp1, DNA binding domain"/>
    <property type="match status" value="1"/>
</dbReference>
<feature type="compositionally biased region" description="Basic and acidic residues" evidence="3">
    <location>
        <begin position="561"/>
        <end position="575"/>
    </location>
</feature>
<evidence type="ECO:0000313" key="6">
    <source>
        <dbReference type="Ensembl" id="ENSPTEP00000013564.1"/>
    </source>
</evidence>
<dbReference type="GO" id="GO:0005524">
    <property type="term" value="F:ATP binding"/>
    <property type="evidence" value="ECO:0007669"/>
    <property type="project" value="UniProtKB-KW"/>
</dbReference>
<dbReference type="InterPro" id="IPR038239">
    <property type="entry name" value="Clp1_N_sf"/>
</dbReference>